<accession>A0A1T4S1Z1</accession>
<dbReference type="Proteomes" id="UP000190449">
    <property type="component" value="Unassembled WGS sequence"/>
</dbReference>
<dbReference type="Gene3D" id="3.90.220.20">
    <property type="entry name" value="DNA methylase specificity domains"/>
    <property type="match status" value="1"/>
</dbReference>
<feature type="domain" description="Type I restriction modification DNA specificity" evidence="4">
    <location>
        <begin position="17"/>
        <end position="154"/>
    </location>
</feature>
<keyword evidence="2" id="KW-0680">Restriction system</keyword>
<dbReference type="AlphaFoldDB" id="A0A1T4S1Z1"/>
<dbReference type="GO" id="GO:0009307">
    <property type="term" value="P:DNA restriction-modification system"/>
    <property type="evidence" value="ECO:0007669"/>
    <property type="project" value="UniProtKB-KW"/>
</dbReference>
<sequence length="195" mass="22125">MINFADCLKMTQYVYGFAKVSLGDIAKVELGKRITKSETKDSGKYPVFGGSLNPLGYLDEWNFPGDRVLVIKKGNAGDIGYRRERFFAGEMCFVLTASEYVIPKYLYHYLCSRRGDLKQRVSGVIHFLKTVDLENFPVILPPLEKQIEIVNRLNVAESYLAVGGWQIKCRRLHTKTFSGLGTRWESMSAACFDTN</sequence>
<evidence type="ECO:0000259" key="4">
    <source>
        <dbReference type="Pfam" id="PF01420"/>
    </source>
</evidence>
<protein>
    <submittedName>
        <fullName evidence="5">Type I restriction modification DNA specificity domain-containing protein</fullName>
    </submittedName>
</protein>
<keyword evidence="3" id="KW-0238">DNA-binding</keyword>
<evidence type="ECO:0000256" key="2">
    <source>
        <dbReference type="ARBA" id="ARBA00022747"/>
    </source>
</evidence>
<dbReference type="EMBL" id="FUWU01000100">
    <property type="protein sequence ID" value="SKA21948.1"/>
    <property type="molecule type" value="Genomic_DNA"/>
</dbReference>
<evidence type="ECO:0000256" key="3">
    <source>
        <dbReference type="ARBA" id="ARBA00023125"/>
    </source>
</evidence>
<gene>
    <name evidence="5" type="ORF">SAMN02745108_02930</name>
</gene>
<dbReference type="SUPFAM" id="SSF116734">
    <property type="entry name" value="DNA methylase specificity domain"/>
    <property type="match status" value="1"/>
</dbReference>
<dbReference type="GO" id="GO:0003677">
    <property type="term" value="F:DNA binding"/>
    <property type="evidence" value="ECO:0007669"/>
    <property type="project" value="UniProtKB-KW"/>
</dbReference>
<organism evidence="5 6">
    <name type="scientific">Fibrobacter intestinalis</name>
    <dbReference type="NCBI Taxonomy" id="28122"/>
    <lineage>
        <taxon>Bacteria</taxon>
        <taxon>Pseudomonadati</taxon>
        <taxon>Fibrobacterota</taxon>
        <taxon>Fibrobacteria</taxon>
        <taxon>Fibrobacterales</taxon>
        <taxon>Fibrobacteraceae</taxon>
        <taxon>Fibrobacter</taxon>
    </lineage>
</organism>
<dbReference type="RefSeq" id="WP_078777537.1">
    <property type="nucleotide sequence ID" value="NZ_FUWU01000100.1"/>
</dbReference>
<evidence type="ECO:0000313" key="5">
    <source>
        <dbReference type="EMBL" id="SKA21948.1"/>
    </source>
</evidence>
<dbReference type="InterPro" id="IPR044946">
    <property type="entry name" value="Restrct_endonuc_typeI_TRD_sf"/>
</dbReference>
<dbReference type="InterPro" id="IPR000055">
    <property type="entry name" value="Restrct_endonuc_typeI_TRD"/>
</dbReference>
<reference evidence="5 6" key="1">
    <citation type="submission" date="2017-02" db="EMBL/GenBank/DDBJ databases">
        <authorList>
            <person name="Peterson S.W."/>
        </authorList>
    </citation>
    <scope>NUCLEOTIDE SEQUENCE [LARGE SCALE GENOMIC DNA]</scope>
    <source>
        <strain evidence="5 6">ATCC 43854</strain>
    </source>
</reference>
<dbReference type="CDD" id="cd17291">
    <property type="entry name" value="RMtype1_S_MgeORF438P-TRD-CR_like"/>
    <property type="match status" value="1"/>
</dbReference>
<proteinExistence type="inferred from homology"/>
<dbReference type="STRING" id="28122.SAMN02745108_02930"/>
<comment type="similarity">
    <text evidence="1">Belongs to the type-I restriction system S methylase family.</text>
</comment>
<evidence type="ECO:0000256" key="1">
    <source>
        <dbReference type="ARBA" id="ARBA00010923"/>
    </source>
</evidence>
<evidence type="ECO:0000313" key="6">
    <source>
        <dbReference type="Proteomes" id="UP000190449"/>
    </source>
</evidence>
<name>A0A1T4S1Z1_9BACT</name>
<dbReference type="Pfam" id="PF01420">
    <property type="entry name" value="Methylase_S"/>
    <property type="match status" value="1"/>
</dbReference>